<evidence type="ECO:0000256" key="20">
    <source>
        <dbReference type="ARBA" id="ARBA00048679"/>
    </source>
</evidence>
<dbReference type="GO" id="GO:0004674">
    <property type="term" value="F:protein serine/threonine kinase activity"/>
    <property type="evidence" value="ECO:0007669"/>
    <property type="project" value="UniProtKB-KW"/>
</dbReference>
<comment type="catalytic activity">
    <reaction evidence="19">
        <text>L-threonyl-[protein] + ATP = O-phospho-L-threonyl-[protein] + ADP + H(+)</text>
        <dbReference type="Rhea" id="RHEA:46608"/>
        <dbReference type="Rhea" id="RHEA-COMP:11060"/>
        <dbReference type="Rhea" id="RHEA-COMP:11605"/>
        <dbReference type="ChEBI" id="CHEBI:15378"/>
        <dbReference type="ChEBI" id="CHEBI:30013"/>
        <dbReference type="ChEBI" id="CHEBI:30616"/>
        <dbReference type="ChEBI" id="CHEBI:61977"/>
        <dbReference type="ChEBI" id="CHEBI:456216"/>
        <dbReference type="EC" id="2.7.11.1"/>
    </reaction>
</comment>
<feature type="signal peptide" evidence="22">
    <location>
        <begin position="1"/>
        <end position="25"/>
    </location>
</feature>
<dbReference type="InterPro" id="IPR008271">
    <property type="entry name" value="Ser/Thr_kinase_AS"/>
</dbReference>
<dbReference type="PANTHER" id="PTHR27008:SF497">
    <property type="entry name" value="OS11G0695000 PROTEIN"/>
    <property type="match status" value="1"/>
</dbReference>
<keyword evidence="14 21" id="KW-0067">ATP-binding</keyword>
<protein>
    <recommendedName>
        <fullName evidence="3">non-specific serine/threonine protein kinase</fullName>
        <ecNumber evidence="3">2.7.11.1</ecNumber>
    </recommendedName>
</protein>
<dbReference type="InterPro" id="IPR032675">
    <property type="entry name" value="LRR_dom_sf"/>
</dbReference>
<dbReference type="CDD" id="cd14066">
    <property type="entry name" value="STKc_IRAK"/>
    <property type="match status" value="1"/>
</dbReference>
<organism evidence="24 25">
    <name type="scientific">Panicum miliaceum</name>
    <name type="common">Proso millet</name>
    <name type="synonym">Broomcorn millet</name>
    <dbReference type="NCBI Taxonomy" id="4540"/>
    <lineage>
        <taxon>Eukaryota</taxon>
        <taxon>Viridiplantae</taxon>
        <taxon>Streptophyta</taxon>
        <taxon>Embryophyta</taxon>
        <taxon>Tracheophyta</taxon>
        <taxon>Spermatophyta</taxon>
        <taxon>Magnoliopsida</taxon>
        <taxon>Liliopsida</taxon>
        <taxon>Poales</taxon>
        <taxon>Poaceae</taxon>
        <taxon>PACMAD clade</taxon>
        <taxon>Panicoideae</taxon>
        <taxon>Panicodae</taxon>
        <taxon>Paniceae</taxon>
        <taxon>Panicinae</taxon>
        <taxon>Panicum</taxon>
        <taxon>Panicum sect. Panicum</taxon>
    </lineage>
</organism>
<evidence type="ECO:0000256" key="22">
    <source>
        <dbReference type="SAM" id="SignalP"/>
    </source>
</evidence>
<dbReference type="Gene3D" id="3.80.10.10">
    <property type="entry name" value="Ribonuclease Inhibitor"/>
    <property type="match status" value="4"/>
</dbReference>
<evidence type="ECO:0000256" key="17">
    <source>
        <dbReference type="ARBA" id="ARBA00023170"/>
    </source>
</evidence>
<dbReference type="PROSITE" id="PS00108">
    <property type="entry name" value="PROTEIN_KINASE_ST"/>
    <property type="match status" value="1"/>
</dbReference>
<dbReference type="SMART" id="SM00369">
    <property type="entry name" value="LRR_TYP"/>
    <property type="match status" value="12"/>
</dbReference>
<dbReference type="Pfam" id="PF23598">
    <property type="entry name" value="LRR_14"/>
    <property type="match status" value="1"/>
</dbReference>
<comment type="similarity">
    <text evidence="2">Belongs to the protein kinase superfamily. Ser/Thr protein kinase family.</text>
</comment>
<comment type="catalytic activity">
    <reaction evidence="20">
        <text>L-seryl-[protein] + ATP = O-phospho-L-seryl-[protein] + ADP + H(+)</text>
        <dbReference type="Rhea" id="RHEA:17989"/>
        <dbReference type="Rhea" id="RHEA-COMP:9863"/>
        <dbReference type="Rhea" id="RHEA-COMP:11604"/>
        <dbReference type="ChEBI" id="CHEBI:15378"/>
        <dbReference type="ChEBI" id="CHEBI:29999"/>
        <dbReference type="ChEBI" id="CHEBI:30616"/>
        <dbReference type="ChEBI" id="CHEBI:83421"/>
        <dbReference type="ChEBI" id="CHEBI:456216"/>
        <dbReference type="EC" id="2.7.11.1"/>
    </reaction>
</comment>
<evidence type="ECO:0000256" key="2">
    <source>
        <dbReference type="ARBA" id="ARBA00008684"/>
    </source>
</evidence>
<evidence type="ECO:0000256" key="11">
    <source>
        <dbReference type="ARBA" id="ARBA00022737"/>
    </source>
</evidence>
<dbReference type="InterPro" id="IPR055414">
    <property type="entry name" value="LRR_R13L4/SHOC2-like"/>
</dbReference>
<dbReference type="InterPro" id="IPR001611">
    <property type="entry name" value="Leu-rich_rpt"/>
</dbReference>
<keyword evidence="10 22" id="KW-0732">Signal</keyword>
<keyword evidence="8" id="KW-0808">Transferase</keyword>
<comment type="subcellular location">
    <subcellularLocation>
        <location evidence="1">Cell membrane</location>
        <topology evidence="1">Single-pass type I membrane protein</topology>
    </subcellularLocation>
</comment>
<dbReference type="Pfam" id="PF13855">
    <property type="entry name" value="LRR_8"/>
    <property type="match status" value="2"/>
</dbReference>
<feature type="chain" id="PRO_5018180237" description="non-specific serine/threonine protein kinase" evidence="22">
    <location>
        <begin position="26"/>
        <end position="1081"/>
    </location>
</feature>
<dbReference type="Pfam" id="PF00560">
    <property type="entry name" value="LRR_1"/>
    <property type="match status" value="3"/>
</dbReference>
<dbReference type="Proteomes" id="UP000275267">
    <property type="component" value="Unassembled WGS sequence"/>
</dbReference>
<evidence type="ECO:0000256" key="4">
    <source>
        <dbReference type="ARBA" id="ARBA00022475"/>
    </source>
</evidence>
<keyword evidence="16" id="KW-0472">Membrane</keyword>
<evidence type="ECO:0000256" key="3">
    <source>
        <dbReference type="ARBA" id="ARBA00012513"/>
    </source>
</evidence>
<dbReference type="Pfam" id="PF08263">
    <property type="entry name" value="LRRNT_2"/>
    <property type="match status" value="1"/>
</dbReference>
<dbReference type="Gene3D" id="3.30.200.20">
    <property type="entry name" value="Phosphorylase Kinase, domain 1"/>
    <property type="match status" value="1"/>
</dbReference>
<evidence type="ECO:0000256" key="18">
    <source>
        <dbReference type="ARBA" id="ARBA00023180"/>
    </source>
</evidence>
<gene>
    <name evidence="24" type="ORF">C2845_PM03G19630</name>
</gene>
<keyword evidence="4" id="KW-1003">Cell membrane</keyword>
<dbReference type="InterPro" id="IPR011009">
    <property type="entry name" value="Kinase-like_dom_sf"/>
</dbReference>
<dbReference type="FunFam" id="3.80.10.10:FF:000041">
    <property type="entry name" value="LRR receptor-like serine/threonine-protein kinase ERECTA"/>
    <property type="match status" value="1"/>
</dbReference>
<evidence type="ECO:0000256" key="5">
    <source>
        <dbReference type="ARBA" id="ARBA00022527"/>
    </source>
</evidence>
<evidence type="ECO:0000256" key="19">
    <source>
        <dbReference type="ARBA" id="ARBA00047899"/>
    </source>
</evidence>
<dbReference type="InterPro" id="IPR001245">
    <property type="entry name" value="Ser-Thr/Tyr_kinase_cat_dom"/>
</dbReference>
<keyword evidence="25" id="KW-1185">Reference proteome</keyword>
<evidence type="ECO:0000256" key="6">
    <source>
        <dbReference type="ARBA" id="ARBA00022553"/>
    </source>
</evidence>
<evidence type="ECO:0000313" key="24">
    <source>
        <dbReference type="EMBL" id="RLN34418.1"/>
    </source>
</evidence>
<dbReference type="InterPro" id="IPR013210">
    <property type="entry name" value="LRR_N_plant-typ"/>
</dbReference>
<dbReference type="OrthoDB" id="608948at2759"/>
<dbReference type="FunFam" id="3.30.200.20:FF:000661">
    <property type="entry name" value="Serine-threonine protein kinase plant-type"/>
    <property type="match status" value="1"/>
</dbReference>
<dbReference type="FunFam" id="3.80.10.10:FF:000101">
    <property type="entry name" value="LRR receptor-like serine/threonine-protein kinase ERECTA"/>
    <property type="match status" value="1"/>
</dbReference>
<evidence type="ECO:0000259" key="23">
    <source>
        <dbReference type="PROSITE" id="PS50011"/>
    </source>
</evidence>
<evidence type="ECO:0000256" key="14">
    <source>
        <dbReference type="ARBA" id="ARBA00022840"/>
    </source>
</evidence>
<keyword evidence="5" id="KW-0723">Serine/threonine-protein kinase</keyword>
<evidence type="ECO:0000256" key="16">
    <source>
        <dbReference type="ARBA" id="ARBA00023136"/>
    </source>
</evidence>
<dbReference type="GO" id="GO:0005524">
    <property type="term" value="F:ATP binding"/>
    <property type="evidence" value="ECO:0007669"/>
    <property type="project" value="UniProtKB-UniRule"/>
</dbReference>
<keyword evidence="11" id="KW-0677">Repeat</keyword>
<dbReference type="FunFam" id="1.10.510.10:FF:000358">
    <property type="entry name" value="Putative leucine-rich repeat receptor-like serine/threonine-protein kinase"/>
    <property type="match status" value="1"/>
</dbReference>
<evidence type="ECO:0000313" key="25">
    <source>
        <dbReference type="Proteomes" id="UP000275267"/>
    </source>
</evidence>
<keyword evidence="15" id="KW-1133">Transmembrane helix</keyword>
<feature type="domain" description="Protein kinase" evidence="23">
    <location>
        <begin position="787"/>
        <end position="1064"/>
    </location>
</feature>
<evidence type="ECO:0000256" key="1">
    <source>
        <dbReference type="ARBA" id="ARBA00004251"/>
    </source>
</evidence>
<dbReference type="InterPro" id="IPR051809">
    <property type="entry name" value="Plant_receptor-like_S/T_kinase"/>
</dbReference>
<dbReference type="PROSITE" id="PS00107">
    <property type="entry name" value="PROTEIN_KINASE_ATP"/>
    <property type="match status" value="1"/>
</dbReference>
<keyword evidence="13" id="KW-0418">Kinase</keyword>
<name>A0A3L6TA66_PANMI</name>
<evidence type="ECO:0000256" key="15">
    <source>
        <dbReference type="ARBA" id="ARBA00022989"/>
    </source>
</evidence>
<dbReference type="GO" id="GO:0051606">
    <property type="term" value="P:detection of stimulus"/>
    <property type="evidence" value="ECO:0007669"/>
    <property type="project" value="UniProtKB-ARBA"/>
</dbReference>
<dbReference type="FunFam" id="3.80.10.10:FF:000317">
    <property type="entry name" value="Inactive leucine-rich repeat receptor-like protein kinase"/>
    <property type="match status" value="1"/>
</dbReference>
<dbReference type="STRING" id="4540.A0A3L6TA66"/>
<evidence type="ECO:0000256" key="10">
    <source>
        <dbReference type="ARBA" id="ARBA00022729"/>
    </source>
</evidence>
<dbReference type="InterPro" id="IPR003591">
    <property type="entry name" value="Leu-rich_rpt_typical-subtyp"/>
</dbReference>
<evidence type="ECO:0000256" key="13">
    <source>
        <dbReference type="ARBA" id="ARBA00022777"/>
    </source>
</evidence>
<keyword evidence="18" id="KW-0325">Glycoprotein</keyword>
<evidence type="ECO:0000256" key="21">
    <source>
        <dbReference type="PROSITE-ProRule" id="PRU10141"/>
    </source>
</evidence>
<keyword evidence="17" id="KW-0675">Receptor</keyword>
<dbReference type="SUPFAM" id="SSF52058">
    <property type="entry name" value="L domain-like"/>
    <property type="match status" value="1"/>
</dbReference>
<sequence>MAVACSCRSVLLAISLSALVQGVSSSSATANSSESNGSSADLAVLLAFKSQLSDPLGILASSWRADVSLCHWVGVSCGRRRRRVTALSLPDVLLQGELSPQLGNLSFLSLLNLTNTGLVGSIPAELGTLRRLRVLSLFGNSLSGAIPASIGNLTRLALFRLGSNSLSGEIPPGLLHNMRGLQRVSLESNQLSGHIPPHLFNNTPSLWHIDMGNNSLSGPIPHGLGSLPMLEYLNLNYNQLGGTVPPAIYNMSRMQTIALHNNNLSGVIPSNGSFILPMLQWLDLSKNNFAGPVPLGLAACQHLGYLDLYRNRFSDLVPTWLAQLPRLTYLSLGGNYLVGSIPSVLANLSQLTALQLALSQLSGPIPYSLGNLSQLSFLNLQMNQLSGSVPPTLGNIPALRCLPLSDNNLEGNLTDLLSSLPNCRKLEVLDISDDSFTGAFPDLVGNLSTKLLRFAAGGNKLTGRLPSTLSNLSSLERIELSGNLLTGPIPESIVVMQNLAFFDVSSNHLSGHIPAEIGTLKILQQLFLQGNKFLGSVPDSIGNLSWIEYMVLSQNQLSSTIPPGLFSLEKLIELDLSHNFFTGELPGDVGGLKQADTVDLSSNFLRGSIPESFGQPRMLANLNLSHNSFENSIPGSFQGLTSLQALDLSSNNLSGTIPMFFANFAFLTTLNLSFNKLEGRVPEGGIFSNITIQSLIGNAGLCDAPRLGFSPCRHHEKSHTNIRRFLKYVTLAAAVAFGPTLLCVCLMIRRKLKSKGEAKSSIIVHQGDMVEHRIVSYHDLVHATANFSDDNLLGTGGFGKVFKGQLSNGLVVAVKVLNMQLEEAIRSFDAECRVLRMARHRNLIRVLNSCSNLDFRALVLQYMPNGSLEKILHSEVRRNLGFLKRLEIMLDVSMAMDYLHHEHYEVVLHCDLKPSNVLFDSDMTAHVADFGIAKLLLVEDNSMTTATMPGTLGYMAPEYGSFGKASRKSDVFSFGILLLEVLTGKRPTDPMFVGDLSIRQWVHQAFPSDIFHVLDEQILQEASSSAPDLKHLLPPIFELGLLCSSDSPDQRLSMSDIVVTLKKIKKDYTKSASAAKQCAAQ</sequence>
<dbReference type="InterPro" id="IPR000719">
    <property type="entry name" value="Prot_kinase_dom"/>
</dbReference>
<dbReference type="GO" id="GO:0005886">
    <property type="term" value="C:plasma membrane"/>
    <property type="evidence" value="ECO:0007669"/>
    <property type="project" value="UniProtKB-SubCell"/>
</dbReference>
<feature type="binding site" evidence="21">
    <location>
        <position position="815"/>
    </location>
    <ligand>
        <name>ATP</name>
        <dbReference type="ChEBI" id="CHEBI:30616"/>
    </ligand>
</feature>
<evidence type="ECO:0000256" key="12">
    <source>
        <dbReference type="ARBA" id="ARBA00022741"/>
    </source>
</evidence>
<evidence type="ECO:0000256" key="8">
    <source>
        <dbReference type="ARBA" id="ARBA00022679"/>
    </source>
</evidence>
<dbReference type="EMBL" id="PQIB02000002">
    <property type="protein sequence ID" value="RLN34418.1"/>
    <property type="molecule type" value="Genomic_DNA"/>
</dbReference>
<dbReference type="SMART" id="SM00220">
    <property type="entry name" value="S_TKc"/>
    <property type="match status" value="1"/>
</dbReference>
<keyword evidence="7" id="KW-0433">Leucine-rich repeat</keyword>
<dbReference type="SUPFAM" id="SSF52047">
    <property type="entry name" value="RNI-like"/>
    <property type="match status" value="1"/>
</dbReference>
<dbReference type="EC" id="2.7.11.1" evidence="3"/>
<keyword evidence="9" id="KW-0812">Transmembrane</keyword>
<reference evidence="25" key="1">
    <citation type="journal article" date="2019" name="Nat. Commun.">
        <title>The genome of broomcorn millet.</title>
        <authorList>
            <person name="Zou C."/>
            <person name="Miki D."/>
            <person name="Li D."/>
            <person name="Tang Q."/>
            <person name="Xiao L."/>
            <person name="Rajput S."/>
            <person name="Deng P."/>
            <person name="Jia W."/>
            <person name="Huang R."/>
            <person name="Zhang M."/>
            <person name="Sun Y."/>
            <person name="Hu J."/>
            <person name="Fu X."/>
            <person name="Schnable P.S."/>
            <person name="Li F."/>
            <person name="Zhang H."/>
            <person name="Feng B."/>
            <person name="Zhu X."/>
            <person name="Liu R."/>
            <person name="Schnable J.C."/>
            <person name="Zhu J.-K."/>
            <person name="Zhang H."/>
        </authorList>
    </citation>
    <scope>NUCLEOTIDE SEQUENCE [LARGE SCALE GENOMIC DNA]</scope>
</reference>
<dbReference type="InterPro" id="IPR017441">
    <property type="entry name" value="Protein_kinase_ATP_BS"/>
</dbReference>
<comment type="caution">
    <text evidence="24">The sequence shown here is derived from an EMBL/GenBank/DDBJ whole genome shotgun (WGS) entry which is preliminary data.</text>
</comment>
<dbReference type="Pfam" id="PF07714">
    <property type="entry name" value="PK_Tyr_Ser-Thr"/>
    <property type="match status" value="1"/>
</dbReference>
<keyword evidence="6" id="KW-0597">Phosphoprotein</keyword>
<dbReference type="Gene3D" id="1.10.510.10">
    <property type="entry name" value="Transferase(Phosphotransferase) domain 1"/>
    <property type="match status" value="1"/>
</dbReference>
<dbReference type="PROSITE" id="PS50011">
    <property type="entry name" value="PROTEIN_KINASE_DOM"/>
    <property type="match status" value="1"/>
</dbReference>
<dbReference type="AlphaFoldDB" id="A0A3L6TA66"/>
<keyword evidence="12 21" id="KW-0547">Nucleotide-binding</keyword>
<dbReference type="SUPFAM" id="SSF56112">
    <property type="entry name" value="Protein kinase-like (PK-like)"/>
    <property type="match status" value="1"/>
</dbReference>
<evidence type="ECO:0000256" key="7">
    <source>
        <dbReference type="ARBA" id="ARBA00022614"/>
    </source>
</evidence>
<dbReference type="FunFam" id="3.80.10.10:FF:000470">
    <property type="entry name" value="LRR receptor-like serine/threonine-protein kinase RPK2"/>
    <property type="match status" value="1"/>
</dbReference>
<accession>A0A3L6TA66</accession>
<proteinExistence type="inferred from homology"/>
<evidence type="ECO:0000256" key="9">
    <source>
        <dbReference type="ARBA" id="ARBA00022692"/>
    </source>
</evidence>
<dbReference type="PANTHER" id="PTHR27008">
    <property type="entry name" value="OS04G0122200 PROTEIN"/>
    <property type="match status" value="1"/>
</dbReference>